<name>A0A498C496_9MICO</name>
<sequence>MKVTVDLDPKDVWRIQDRAEREGITPGQALRNELAPRRTTLEYRDRVRARVLAGLCDADIATELNRTPGEIARVRRGEGLPANPRYRNRKATA</sequence>
<evidence type="ECO:0008006" key="3">
    <source>
        <dbReference type="Google" id="ProtNLM"/>
    </source>
</evidence>
<protein>
    <recommendedName>
        <fullName evidence="3">Ribbon-helix-helix CopG family protein</fullName>
    </recommendedName>
</protein>
<dbReference type="EMBL" id="RCDB01000003">
    <property type="protein sequence ID" value="RLK47638.1"/>
    <property type="molecule type" value="Genomic_DNA"/>
</dbReference>
<dbReference type="RefSeq" id="WP_147436705.1">
    <property type="nucleotide sequence ID" value="NZ_RCDB01000003.1"/>
</dbReference>
<reference evidence="1 2" key="1">
    <citation type="journal article" date="2015" name="Stand. Genomic Sci.">
        <title>Genomic Encyclopedia of Bacterial and Archaeal Type Strains, Phase III: the genomes of soil and plant-associated and newly described type strains.</title>
        <authorList>
            <person name="Whitman W.B."/>
            <person name="Woyke T."/>
            <person name="Klenk H.P."/>
            <person name="Zhou Y."/>
            <person name="Lilburn T.G."/>
            <person name="Beck B.J."/>
            <person name="De Vos P."/>
            <person name="Vandamme P."/>
            <person name="Eisen J.A."/>
            <person name="Garrity G."/>
            <person name="Hugenholtz P."/>
            <person name="Kyrpides N.C."/>
        </authorList>
    </citation>
    <scope>NUCLEOTIDE SEQUENCE [LARGE SCALE GENOMIC DNA]</scope>
    <source>
        <strain evidence="1 2">S2T63</strain>
    </source>
</reference>
<evidence type="ECO:0000313" key="2">
    <source>
        <dbReference type="Proteomes" id="UP000273158"/>
    </source>
</evidence>
<keyword evidence="2" id="KW-1185">Reference proteome</keyword>
<dbReference type="Proteomes" id="UP000273158">
    <property type="component" value="Unassembled WGS sequence"/>
</dbReference>
<dbReference type="AlphaFoldDB" id="A0A498C496"/>
<accession>A0A498C496</accession>
<dbReference type="OrthoDB" id="5082471at2"/>
<gene>
    <name evidence="1" type="ORF">C7474_2233</name>
</gene>
<organism evidence="1 2">
    <name type="scientific">Microbacterium telephonicum</name>
    <dbReference type="NCBI Taxonomy" id="1714841"/>
    <lineage>
        <taxon>Bacteria</taxon>
        <taxon>Bacillati</taxon>
        <taxon>Actinomycetota</taxon>
        <taxon>Actinomycetes</taxon>
        <taxon>Micrococcales</taxon>
        <taxon>Microbacteriaceae</taxon>
        <taxon>Microbacterium</taxon>
    </lineage>
</organism>
<proteinExistence type="predicted"/>
<comment type="caution">
    <text evidence="1">The sequence shown here is derived from an EMBL/GenBank/DDBJ whole genome shotgun (WGS) entry which is preliminary data.</text>
</comment>
<evidence type="ECO:0000313" key="1">
    <source>
        <dbReference type="EMBL" id="RLK47638.1"/>
    </source>
</evidence>